<dbReference type="Proteomes" id="UP000230885">
    <property type="component" value="Unassembled WGS sequence"/>
</dbReference>
<proteinExistence type="predicted"/>
<reference evidence="2" key="1">
    <citation type="submission" date="2017-09" db="EMBL/GenBank/DDBJ databases">
        <title>Depth-based differentiation of microbial function through sediment-hosted aquifers and enrichment of novel symbionts in the deep terrestrial subsurface.</title>
        <authorList>
            <person name="Probst A.J."/>
            <person name="Ladd B."/>
            <person name="Jarett J.K."/>
            <person name="Geller-Mcgrath D.E."/>
            <person name="Sieber C.M.K."/>
            <person name="Emerson J.B."/>
            <person name="Anantharaman K."/>
            <person name="Thomas B.C."/>
            <person name="Malmstrom R."/>
            <person name="Stieglmeier M."/>
            <person name="Klingl A."/>
            <person name="Woyke T."/>
            <person name="Ryan C.M."/>
            <person name="Banfield J.F."/>
        </authorList>
    </citation>
    <scope>NUCLEOTIDE SEQUENCE [LARGE SCALE GENOMIC DNA]</scope>
</reference>
<accession>A0A2M8EV10</accession>
<sequence>MEKPTQQTSEDRNLADLDNIFMDLFTPEFLANLPPEQIKTVVNNLKLVESSSGTLPPEWLALRNVLQNRGFLE</sequence>
<evidence type="ECO:0000313" key="2">
    <source>
        <dbReference type="Proteomes" id="UP000230885"/>
    </source>
</evidence>
<evidence type="ECO:0000313" key="1">
    <source>
        <dbReference type="EMBL" id="PJC28950.1"/>
    </source>
</evidence>
<protein>
    <submittedName>
        <fullName evidence="1">Uncharacterized protein</fullName>
    </submittedName>
</protein>
<comment type="caution">
    <text evidence="1">The sequence shown here is derived from an EMBL/GenBank/DDBJ whole genome shotgun (WGS) entry which is preliminary data.</text>
</comment>
<dbReference type="AlphaFoldDB" id="A0A2M8EV10"/>
<organism evidence="1 2">
    <name type="scientific">Candidatus Shapirobacteria bacterium CG_4_9_14_0_2_um_filter_40_11</name>
    <dbReference type="NCBI Taxonomy" id="1974876"/>
    <lineage>
        <taxon>Bacteria</taxon>
        <taxon>Candidatus Shapironibacteriota</taxon>
    </lineage>
</organism>
<gene>
    <name evidence="1" type="ORF">CO053_01885</name>
</gene>
<dbReference type="EMBL" id="PFSE01000027">
    <property type="protein sequence ID" value="PJC28950.1"/>
    <property type="molecule type" value="Genomic_DNA"/>
</dbReference>
<name>A0A2M8EV10_9BACT</name>